<proteinExistence type="predicted"/>
<dbReference type="InterPro" id="IPR053302">
    <property type="entry name" value="CRAL-TRIO_domain"/>
</dbReference>
<dbReference type="InterPro" id="IPR001251">
    <property type="entry name" value="CRAL-TRIO_dom"/>
</dbReference>
<organism evidence="2 3">
    <name type="scientific">Ancylostoma ceylanicum</name>
    <dbReference type="NCBI Taxonomy" id="53326"/>
    <lineage>
        <taxon>Eukaryota</taxon>
        <taxon>Metazoa</taxon>
        <taxon>Ecdysozoa</taxon>
        <taxon>Nematoda</taxon>
        <taxon>Chromadorea</taxon>
        <taxon>Rhabditida</taxon>
        <taxon>Rhabditina</taxon>
        <taxon>Rhabditomorpha</taxon>
        <taxon>Strongyloidea</taxon>
        <taxon>Ancylostomatidae</taxon>
        <taxon>Ancylostomatinae</taxon>
        <taxon>Ancylostoma</taxon>
    </lineage>
</organism>
<dbReference type="PANTHER" id="PTHR47159">
    <property type="entry name" value="PROTEIN CBG07705-RELATED"/>
    <property type="match status" value="1"/>
</dbReference>
<dbReference type="OrthoDB" id="1434354at2759"/>
<dbReference type="Proteomes" id="UP000024635">
    <property type="component" value="Unassembled WGS sequence"/>
</dbReference>
<keyword evidence="3" id="KW-1185">Reference proteome</keyword>
<accession>A0A016TKI0</accession>
<gene>
    <name evidence="2" type="primary">Acey_s0095.g2829</name>
    <name evidence="2" type="synonym">Acey-R03A10.5</name>
    <name evidence="2" type="ORF">Y032_0095g2829</name>
</gene>
<feature type="domain" description="CRAL-TRIO" evidence="1">
    <location>
        <begin position="76"/>
        <end position="252"/>
    </location>
</feature>
<dbReference type="InterPro" id="IPR036865">
    <property type="entry name" value="CRAL-TRIO_dom_sf"/>
</dbReference>
<dbReference type="SMART" id="SM00516">
    <property type="entry name" value="SEC14"/>
    <property type="match status" value="1"/>
</dbReference>
<dbReference type="PANTHER" id="PTHR47159:SF5">
    <property type="entry name" value="CRAL-TRIO DOMAIN-CONTAINING PROTEIN"/>
    <property type="match status" value="1"/>
</dbReference>
<sequence length="397" mass="45847">MTISSGITPEEKNKIAELRKLVKDDLSEYYDTDFNLLRWLQGHAQLSIPDVARKLRHHLKARKSTWNLDKIHKNERTHPIHNHWRYGITGLSGTLENVIVNIEQCGKTDYTGMMECFSLSEVMKARIYDLEVMLAQCMELEKQTGKQAWILYVMDVTGLEYNKKLYDLITGSMRSLAEFMSDHYVEMIKFFVPVNLPSFAVAFWTIVRPLLPERTKNKVRILSSSNWRDEILQFSNIEALPAVWNDELHTFPAHVDTPQPYPKEWYYSSKGLKVPDNTQVIDVSAGKYHTISMPLNRGDVVSWWVSGNRNFGFGLFLARNEDDNDFAVGVTISNGSGIVWHILTSVPKVGELEHEKPLVEEHYKVAHSLTLEKMHPPTFQDRYQSFSAIISLLRPCW</sequence>
<dbReference type="AlphaFoldDB" id="A0A016TKI0"/>
<dbReference type="SUPFAM" id="SSF52087">
    <property type="entry name" value="CRAL/TRIO domain"/>
    <property type="match status" value="1"/>
</dbReference>
<dbReference type="Pfam" id="PF00650">
    <property type="entry name" value="CRAL_TRIO"/>
    <property type="match status" value="1"/>
</dbReference>
<evidence type="ECO:0000313" key="2">
    <source>
        <dbReference type="EMBL" id="EYC03225.1"/>
    </source>
</evidence>
<dbReference type="Gene3D" id="2.60.120.680">
    <property type="entry name" value="GOLD domain"/>
    <property type="match status" value="1"/>
</dbReference>
<evidence type="ECO:0000259" key="1">
    <source>
        <dbReference type="PROSITE" id="PS50191"/>
    </source>
</evidence>
<reference evidence="3" key="1">
    <citation type="journal article" date="2015" name="Nat. Genet.">
        <title>The genome and transcriptome of the zoonotic hookworm Ancylostoma ceylanicum identify infection-specific gene families.</title>
        <authorList>
            <person name="Schwarz E.M."/>
            <person name="Hu Y."/>
            <person name="Antoshechkin I."/>
            <person name="Miller M.M."/>
            <person name="Sternberg P.W."/>
            <person name="Aroian R.V."/>
        </authorList>
    </citation>
    <scope>NUCLEOTIDE SEQUENCE</scope>
    <source>
        <strain evidence="3">HY135</strain>
    </source>
</reference>
<protein>
    <recommendedName>
        <fullName evidence="1">CRAL-TRIO domain-containing protein</fullName>
    </recommendedName>
</protein>
<name>A0A016TKI0_9BILA</name>
<dbReference type="PROSITE" id="PS50191">
    <property type="entry name" value="CRAL_TRIO"/>
    <property type="match status" value="1"/>
</dbReference>
<dbReference type="EMBL" id="JARK01001431">
    <property type="protein sequence ID" value="EYC03225.1"/>
    <property type="molecule type" value="Genomic_DNA"/>
</dbReference>
<dbReference type="STRING" id="53326.A0A016TKI0"/>
<comment type="caution">
    <text evidence="2">The sequence shown here is derived from an EMBL/GenBank/DDBJ whole genome shotgun (WGS) entry which is preliminary data.</text>
</comment>
<dbReference type="Gene3D" id="3.40.525.10">
    <property type="entry name" value="CRAL-TRIO lipid binding domain"/>
    <property type="match status" value="1"/>
</dbReference>
<dbReference type="CDD" id="cd00170">
    <property type="entry name" value="SEC14"/>
    <property type="match status" value="1"/>
</dbReference>
<evidence type="ECO:0000313" key="3">
    <source>
        <dbReference type="Proteomes" id="UP000024635"/>
    </source>
</evidence>